<protein>
    <submittedName>
        <fullName evidence="1">Uncharacterized protein</fullName>
    </submittedName>
</protein>
<comment type="caution">
    <text evidence="1">The sequence shown here is derived from an EMBL/GenBank/DDBJ whole genome shotgun (WGS) entry which is preliminary data.</text>
</comment>
<organism evidence="1 2">
    <name type="scientific">Rasamsonia emersonii (strain ATCC 16479 / CBS 393.64 / IMI 116815)</name>
    <dbReference type="NCBI Taxonomy" id="1408163"/>
    <lineage>
        <taxon>Eukaryota</taxon>
        <taxon>Fungi</taxon>
        <taxon>Dikarya</taxon>
        <taxon>Ascomycota</taxon>
        <taxon>Pezizomycotina</taxon>
        <taxon>Eurotiomycetes</taxon>
        <taxon>Eurotiomycetidae</taxon>
        <taxon>Eurotiales</taxon>
        <taxon>Trichocomaceae</taxon>
        <taxon>Rasamsonia</taxon>
    </lineage>
</organism>
<dbReference type="OrthoDB" id="4336792at2759"/>
<sequence length="168" mass="21239">MKFFERIERALQKHDRYDWAAKLQDFEFHFVSKKRKDDQRKWLRKQNEERRNGFALLQREIYLKEELAVLEKLQETQVLQPLTEEREESTREWQKELKTFDERYWHHKRAFYNGLLYRPKGPWIRYWDMSDHEFFIIRRRKYFGARRMAGATEQERKEIFFDVFARLH</sequence>
<dbReference type="RefSeq" id="XP_013327299.1">
    <property type="nucleotide sequence ID" value="XM_013471845.1"/>
</dbReference>
<evidence type="ECO:0000313" key="1">
    <source>
        <dbReference type="EMBL" id="KKA20687.1"/>
    </source>
</evidence>
<proteinExistence type="predicted"/>
<dbReference type="EMBL" id="LASV01000241">
    <property type="protein sequence ID" value="KKA20687.1"/>
    <property type="molecule type" value="Genomic_DNA"/>
</dbReference>
<accession>A0A0F4YQY8</accession>
<dbReference type="GeneID" id="25317648"/>
<dbReference type="Proteomes" id="UP000053958">
    <property type="component" value="Unassembled WGS sequence"/>
</dbReference>
<dbReference type="AlphaFoldDB" id="A0A0F4YQY8"/>
<name>A0A0F4YQY8_RASE3</name>
<reference evidence="1 2" key="1">
    <citation type="submission" date="2015-04" db="EMBL/GenBank/DDBJ databases">
        <authorList>
            <person name="Heijne W.H."/>
            <person name="Fedorova N.D."/>
            <person name="Nierman W.C."/>
            <person name="Vollebregt A.W."/>
            <person name="Zhao Z."/>
            <person name="Wu L."/>
            <person name="Kumar M."/>
            <person name="Stam H."/>
            <person name="van den Berg M.A."/>
            <person name="Pel H.J."/>
        </authorList>
    </citation>
    <scope>NUCLEOTIDE SEQUENCE [LARGE SCALE GENOMIC DNA]</scope>
    <source>
        <strain evidence="1 2">CBS 393.64</strain>
    </source>
</reference>
<keyword evidence="2" id="KW-1185">Reference proteome</keyword>
<gene>
    <name evidence="1" type="ORF">T310_5303</name>
</gene>
<evidence type="ECO:0000313" key="2">
    <source>
        <dbReference type="Proteomes" id="UP000053958"/>
    </source>
</evidence>